<accession>A0A2P6S2C5</accession>
<evidence type="ECO:0000313" key="2">
    <source>
        <dbReference type="Proteomes" id="UP000238479"/>
    </source>
</evidence>
<dbReference type="AlphaFoldDB" id="A0A2P6S2C5"/>
<keyword evidence="2" id="KW-1185">Reference proteome</keyword>
<dbReference type="Proteomes" id="UP000238479">
    <property type="component" value="Chromosome 2"/>
</dbReference>
<dbReference type="EMBL" id="PDCK01000040">
    <property type="protein sequence ID" value="PRQ52844.1"/>
    <property type="molecule type" value="Genomic_DNA"/>
</dbReference>
<dbReference type="Gramene" id="PRQ52844">
    <property type="protein sequence ID" value="PRQ52844"/>
    <property type="gene ID" value="RchiOBHm_Chr2g0159911"/>
</dbReference>
<evidence type="ECO:0000313" key="1">
    <source>
        <dbReference type="EMBL" id="PRQ52844.1"/>
    </source>
</evidence>
<name>A0A2P6S2C5_ROSCH</name>
<reference evidence="1 2" key="1">
    <citation type="journal article" date="2018" name="Nat. Genet.">
        <title>The Rosa genome provides new insights in the design of modern roses.</title>
        <authorList>
            <person name="Bendahmane M."/>
        </authorList>
    </citation>
    <scope>NUCLEOTIDE SEQUENCE [LARGE SCALE GENOMIC DNA]</scope>
    <source>
        <strain evidence="2">cv. Old Blush</strain>
    </source>
</reference>
<gene>
    <name evidence="1" type="ORF">RchiOBHm_Chr2g0159911</name>
</gene>
<proteinExistence type="predicted"/>
<comment type="caution">
    <text evidence="1">The sequence shown here is derived from an EMBL/GenBank/DDBJ whole genome shotgun (WGS) entry which is preliminary data.</text>
</comment>
<sequence length="131" mass="14993">MKYPSALSPIIGVALSLKREGSRRWYLLSQKAYESVQLMGVYVMIGHTIHLLHYRCICYFLDFVLPQCVMHDLVIFIDLVAKKGKSIKLSLHKLDVYVLIGSPSLQHTLRVNGEIPDVNDATQDHKRLSER</sequence>
<organism evidence="1 2">
    <name type="scientific">Rosa chinensis</name>
    <name type="common">China rose</name>
    <dbReference type="NCBI Taxonomy" id="74649"/>
    <lineage>
        <taxon>Eukaryota</taxon>
        <taxon>Viridiplantae</taxon>
        <taxon>Streptophyta</taxon>
        <taxon>Embryophyta</taxon>
        <taxon>Tracheophyta</taxon>
        <taxon>Spermatophyta</taxon>
        <taxon>Magnoliopsida</taxon>
        <taxon>eudicotyledons</taxon>
        <taxon>Gunneridae</taxon>
        <taxon>Pentapetalae</taxon>
        <taxon>rosids</taxon>
        <taxon>fabids</taxon>
        <taxon>Rosales</taxon>
        <taxon>Rosaceae</taxon>
        <taxon>Rosoideae</taxon>
        <taxon>Rosoideae incertae sedis</taxon>
        <taxon>Rosa</taxon>
    </lineage>
</organism>
<protein>
    <submittedName>
        <fullName evidence="1">Uncharacterized protein</fullName>
    </submittedName>
</protein>